<name>A0A0F7S2J3_9BASI</name>
<gene>
    <name evidence="2" type="primary">SSCI61060.1</name>
</gene>
<evidence type="ECO:0000313" key="2">
    <source>
        <dbReference type="EMBL" id="CDS01207.1"/>
    </source>
</evidence>
<proteinExistence type="predicted"/>
<feature type="region of interest" description="Disordered" evidence="1">
    <location>
        <begin position="64"/>
        <end position="108"/>
    </location>
</feature>
<evidence type="ECO:0000256" key="1">
    <source>
        <dbReference type="SAM" id="MobiDB-lite"/>
    </source>
</evidence>
<organism evidence="2 3">
    <name type="scientific">Sporisorium scitamineum</name>
    <dbReference type="NCBI Taxonomy" id="49012"/>
    <lineage>
        <taxon>Eukaryota</taxon>
        <taxon>Fungi</taxon>
        <taxon>Dikarya</taxon>
        <taxon>Basidiomycota</taxon>
        <taxon>Ustilaginomycotina</taxon>
        <taxon>Ustilaginomycetes</taxon>
        <taxon>Ustilaginales</taxon>
        <taxon>Ustilaginaceae</taxon>
        <taxon>Sporisorium</taxon>
    </lineage>
</organism>
<protein>
    <submittedName>
        <fullName evidence="2">Uncharacterized protein</fullName>
    </submittedName>
</protein>
<sequence>MNGASSWTGMDNGICCFRSIFLLQLCKLENTSSKVSPITVKSADPGVTTPLSVWDSSNGTAIDIGCVEDGARPEKLRGQDDKLKSRRSQRQPLPPSPLPPHTPVPGQP</sequence>
<accession>A0A0F7S2J3</accession>
<feature type="compositionally biased region" description="Basic and acidic residues" evidence="1">
    <location>
        <begin position="69"/>
        <end position="83"/>
    </location>
</feature>
<feature type="compositionally biased region" description="Pro residues" evidence="1">
    <location>
        <begin position="92"/>
        <end position="108"/>
    </location>
</feature>
<evidence type="ECO:0000313" key="3">
    <source>
        <dbReference type="Proteomes" id="UP000242770"/>
    </source>
</evidence>
<dbReference type="AlphaFoldDB" id="A0A0F7S2J3"/>
<keyword evidence="3" id="KW-1185">Reference proteome</keyword>
<reference evidence="3" key="1">
    <citation type="submission" date="2014-06" db="EMBL/GenBank/DDBJ databases">
        <authorList>
            <person name="Berkman P.J."/>
        </authorList>
    </citation>
    <scope>NUCLEOTIDE SEQUENCE [LARGE SCALE GENOMIC DNA]</scope>
</reference>
<dbReference type="Proteomes" id="UP000242770">
    <property type="component" value="Unassembled WGS sequence"/>
</dbReference>
<dbReference type="EMBL" id="CCFA01003633">
    <property type="protein sequence ID" value="CDS01207.1"/>
    <property type="molecule type" value="Genomic_DNA"/>
</dbReference>